<feature type="region of interest" description="Disordered" evidence="1">
    <location>
        <begin position="1"/>
        <end position="44"/>
    </location>
</feature>
<evidence type="ECO:0000313" key="2">
    <source>
        <dbReference type="EMBL" id="EUC67644.1"/>
    </source>
</evidence>
<comment type="caution">
    <text evidence="2">The sequence shown here is derived from an EMBL/GenBank/DDBJ whole genome shotgun (WGS) entry which is preliminary data.</text>
</comment>
<organism evidence="2 3">
    <name type="scientific">Rhizoctonia solani AG-3 Rhs1AP</name>
    <dbReference type="NCBI Taxonomy" id="1086054"/>
    <lineage>
        <taxon>Eukaryota</taxon>
        <taxon>Fungi</taxon>
        <taxon>Dikarya</taxon>
        <taxon>Basidiomycota</taxon>
        <taxon>Agaricomycotina</taxon>
        <taxon>Agaricomycetes</taxon>
        <taxon>Cantharellales</taxon>
        <taxon>Ceratobasidiaceae</taxon>
        <taxon>Rhizoctonia</taxon>
    </lineage>
</organism>
<reference evidence="3" key="1">
    <citation type="journal article" date="2014" name="Genome Announc.">
        <title>Draft genome sequence of the plant-pathogenic soil fungus Rhizoctonia solani anastomosis group 3 strain Rhs1AP.</title>
        <authorList>
            <person name="Cubeta M.A."/>
            <person name="Thomas E."/>
            <person name="Dean R.A."/>
            <person name="Jabaji S."/>
            <person name="Neate S.M."/>
            <person name="Tavantzis S."/>
            <person name="Toda T."/>
            <person name="Vilgalys R."/>
            <person name="Bharathan N."/>
            <person name="Fedorova-Abrams N."/>
            <person name="Pakala S.B."/>
            <person name="Pakala S.M."/>
            <person name="Zafar N."/>
            <person name="Joardar V."/>
            <person name="Losada L."/>
            <person name="Nierman W.C."/>
        </authorList>
    </citation>
    <scope>NUCLEOTIDE SEQUENCE [LARGE SCALE GENOMIC DNA]</scope>
    <source>
        <strain evidence="3">AG-3</strain>
    </source>
</reference>
<gene>
    <name evidence="2" type="ORF">RSOL_521730</name>
</gene>
<dbReference type="AlphaFoldDB" id="X8JV84"/>
<dbReference type="EMBL" id="JATN01000194">
    <property type="protein sequence ID" value="EUC67644.1"/>
    <property type="molecule type" value="Genomic_DNA"/>
</dbReference>
<evidence type="ECO:0000313" key="3">
    <source>
        <dbReference type="Proteomes" id="UP000030108"/>
    </source>
</evidence>
<accession>X8JV84</accession>
<dbReference type="OrthoDB" id="10438362at2759"/>
<feature type="compositionally biased region" description="Acidic residues" evidence="1">
    <location>
        <begin position="35"/>
        <end position="44"/>
    </location>
</feature>
<protein>
    <submittedName>
        <fullName evidence="2">Uncharacterized protein</fullName>
    </submittedName>
</protein>
<feature type="non-terminal residue" evidence="2">
    <location>
        <position position="71"/>
    </location>
</feature>
<evidence type="ECO:0000256" key="1">
    <source>
        <dbReference type="SAM" id="MobiDB-lite"/>
    </source>
</evidence>
<proteinExistence type="predicted"/>
<sequence>MNNIEKISNEPTPVAAMTSSQGTPSSNTPILPGFNDDDLDSLDDNETTTQCGACTQVAMGVAYYKPFSPVV</sequence>
<feature type="compositionally biased region" description="Polar residues" evidence="1">
    <location>
        <begin position="1"/>
        <end position="29"/>
    </location>
</feature>
<name>X8JV84_9AGAM</name>
<dbReference type="Proteomes" id="UP000030108">
    <property type="component" value="Unassembled WGS sequence"/>
</dbReference>